<sequence>MDNIEFLLQSLNSETDGNNDIDSNSALLPEVSSMVAESRTDNITPDSSVSTQKHDTLSSFADSVHKNNYDFEITKKQLTSKYSVSGNEIHKKLKENERSRYEFNDSKQPTWSSKRSQESSRELAVSSPGVKQDVYAEPVFGLRLINPLVSSSCIETKMAGRLPISTSNISNHLRCGDKSKDWVFAGAVVFKSGLRTSQKGSQYCLWKISDLKHDLQQITLYLFGKACSELWKVSLGTVAAVLNATPFYKDEKASNDEVTLTIKSADQVMILGGSRDYGLCKALKKNGEKCTSFVNKNACEFCIFHVKKEYTKYAGSRSNLQAPSVGLANLRNKVLGKSEVFYAGKSYSAVSVPKRSNGEQKHMLAQKSITLAFSKKLRESDQRKLEKLSSPKNRCADVTVPENLQKESVPIKKPEFSRNDADQSKMLPVSNESVRHSKPENSNPTLSTKSPSGKPVLSRLHLFKQAGAKMVESGQGTRISAATKVKKTPCFSFADVLTGQCPSPESFHSDDIKENEIKEKKVALSKKESVIDLSVDVRKSLKVNNTSIISNTRKLPPNKKISSITNGKNKSKSTLEHLGPSKILQDFKNLATNIDDEEHVNQQNIGKEEVRIPKVVESPREEQNSSSPNQTHLEKALVQSFMQHSSSPSSSIHDMKKARAKQNAISLIKKQGGIAKLNPNQVRPEPNQRRSIKRLADNSDTEDAEESLEKSVLSQRFVDLMNATSRHEKLVELAEDIERQDYFNKMEKKEQLEEKMLTTYKMPCKAVVCLKCKYKWFSASDLCRAEGHPIKVIDTVKRFFKCNNCTNRTVSLEVVPLISCKQCGSSKWSRAGMIKEKLAKNENALSIRGDEIKHLDSLSHSMNINLLVPDDK</sequence>
<dbReference type="Gene3D" id="2.40.50.140">
    <property type="entry name" value="Nucleic acid-binding proteins"/>
    <property type="match status" value="1"/>
</dbReference>
<evidence type="ECO:0000256" key="3">
    <source>
        <dbReference type="ARBA" id="ARBA00017770"/>
    </source>
</evidence>
<protein>
    <recommendedName>
        <fullName evidence="3">Protein MCM10 homolog</fullName>
    </recommendedName>
</protein>
<organism evidence="11 12">
    <name type="scientific">Parthenolecanium corni</name>
    <dbReference type="NCBI Taxonomy" id="536013"/>
    <lineage>
        <taxon>Eukaryota</taxon>
        <taxon>Metazoa</taxon>
        <taxon>Ecdysozoa</taxon>
        <taxon>Arthropoda</taxon>
        <taxon>Hexapoda</taxon>
        <taxon>Insecta</taxon>
        <taxon>Pterygota</taxon>
        <taxon>Neoptera</taxon>
        <taxon>Paraneoptera</taxon>
        <taxon>Hemiptera</taxon>
        <taxon>Sternorrhyncha</taxon>
        <taxon>Coccoidea</taxon>
        <taxon>Coccidae</taxon>
        <taxon>Parthenolecanium</taxon>
    </lineage>
</organism>
<dbReference type="Pfam" id="PF24863">
    <property type="entry name" value="zf-CCCH_Mcm10"/>
    <property type="match status" value="1"/>
</dbReference>
<evidence type="ECO:0000256" key="5">
    <source>
        <dbReference type="ARBA" id="ARBA00022723"/>
    </source>
</evidence>
<dbReference type="InterPro" id="IPR055065">
    <property type="entry name" value="OB_MCM10"/>
</dbReference>
<dbReference type="Proteomes" id="UP001367676">
    <property type="component" value="Unassembled WGS sequence"/>
</dbReference>
<comment type="similarity">
    <text evidence="2">Belongs to the MCM10 family.</text>
</comment>
<keyword evidence="8" id="KW-0539">Nucleus</keyword>
<dbReference type="GO" id="GO:0006270">
    <property type="term" value="P:DNA replication initiation"/>
    <property type="evidence" value="ECO:0007669"/>
    <property type="project" value="InterPro"/>
</dbReference>
<evidence type="ECO:0000256" key="9">
    <source>
        <dbReference type="SAM" id="MobiDB-lite"/>
    </source>
</evidence>
<dbReference type="InterPro" id="IPR056791">
    <property type="entry name" value="Znf_Mcm10_C"/>
</dbReference>
<dbReference type="Pfam" id="PF09332">
    <property type="entry name" value="Mcm10"/>
    <property type="match status" value="1"/>
</dbReference>
<proteinExistence type="inferred from homology"/>
<evidence type="ECO:0000313" key="12">
    <source>
        <dbReference type="Proteomes" id="UP001367676"/>
    </source>
</evidence>
<dbReference type="GO" id="GO:0003697">
    <property type="term" value="F:single-stranded DNA binding"/>
    <property type="evidence" value="ECO:0007669"/>
    <property type="project" value="InterPro"/>
</dbReference>
<evidence type="ECO:0000256" key="1">
    <source>
        <dbReference type="ARBA" id="ARBA00004123"/>
    </source>
</evidence>
<dbReference type="EMBL" id="JBBCAQ010000014">
    <property type="protein sequence ID" value="KAK7598153.1"/>
    <property type="molecule type" value="Genomic_DNA"/>
</dbReference>
<feature type="compositionally biased region" description="Basic and acidic residues" evidence="9">
    <location>
        <begin position="409"/>
        <end position="423"/>
    </location>
</feature>
<comment type="subcellular location">
    <subcellularLocation>
        <location evidence="1">Nucleus</location>
    </subcellularLocation>
</comment>
<evidence type="ECO:0000256" key="6">
    <source>
        <dbReference type="ARBA" id="ARBA00022771"/>
    </source>
</evidence>
<keyword evidence="5" id="KW-0479">Metal-binding</keyword>
<dbReference type="Pfam" id="PF09329">
    <property type="entry name" value="zf-primase"/>
    <property type="match status" value="1"/>
</dbReference>
<evidence type="ECO:0000256" key="2">
    <source>
        <dbReference type="ARBA" id="ARBA00009679"/>
    </source>
</evidence>
<keyword evidence="7" id="KW-0862">Zinc</keyword>
<accession>A0AAN9TMM6</accession>
<dbReference type="InterPro" id="IPR015411">
    <property type="entry name" value="Rep_factor_Mcm10_C"/>
</dbReference>
<gene>
    <name evidence="11" type="ORF">V9T40_006388</name>
</gene>
<feature type="domain" description="Replication factor Mcm10 C-terminal" evidence="10">
    <location>
        <begin position="533"/>
        <end position="857"/>
    </location>
</feature>
<dbReference type="InterPro" id="IPR040184">
    <property type="entry name" value="Mcm10"/>
</dbReference>
<dbReference type="InterPro" id="IPR012340">
    <property type="entry name" value="NA-bd_OB-fold"/>
</dbReference>
<dbReference type="PANTHER" id="PTHR13454">
    <property type="entry name" value="PROTEIN MCM10 HOMOLOG"/>
    <property type="match status" value="1"/>
</dbReference>
<dbReference type="PANTHER" id="PTHR13454:SF11">
    <property type="entry name" value="PROTEIN MCM10 HOMOLOG"/>
    <property type="match status" value="1"/>
</dbReference>
<dbReference type="InterPro" id="IPR015408">
    <property type="entry name" value="Znf_Mcm10/DnaG"/>
</dbReference>
<dbReference type="GO" id="GO:0003688">
    <property type="term" value="F:DNA replication origin binding"/>
    <property type="evidence" value="ECO:0007669"/>
    <property type="project" value="TreeGrafter"/>
</dbReference>
<dbReference type="GO" id="GO:0008270">
    <property type="term" value="F:zinc ion binding"/>
    <property type="evidence" value="ECO:0007669"/>
    <property type="project" value="UniProtKB-KW"/>
</dbReference>
<comment type="caution">
    <text evidence="11">The sequence shown here is derived from an EMBL/GenBank/DDBJ whole genome shotgun (WGS) entry which is preliminary data.</text>
</comment>
<dbReference type="GO" id="GO:0043596">
    <property type="term" value="C:nuclear replication fork"/>
    <property type="evidence" value="ECO:0007669"/>
    <property type="project" value="TreeGrafter"/>
</dbReference>
<feature type="region of interest" description="Disordered" evidence="9">
    <location>
        <begin position="601"/>
        <end position="630"/>
    </location>
</feature>
<reference evidence="11 12" key="1">
    <citation type="submission" date="2024-03" db="EMBL/GenBank/DDBJ databases">
        <title>Adaptation during the transition from Ophiocordyceps entomopathogen to insect associate is accompanied by gene loss and intensified selection.</title>
        <authorList>
            <person name="Ward C.M."/>
            <person name="Onetto C.A."/>
            <person name="Borneman A.R."/>
        </authorList>
    </citation>
    <scope>NUCLEOTIDE SEQUENCE [LARGE SCALE GENOMIC DNA]</scope>
    <source>
        <strain evidence="11">AWRI1</strain>
        <tissue evidence="11">Single Adult Female</tissue>
    </source>
</reference>
<feature type="region of interest" description="Disordered" evidence="9">
    <location>
        <begin position="380"/>
        <end position="456"/>
    </location>
</feature>
<dbReference type="SMART" id="SM01280">
    <property type="entry name" value="Mcm10"/>
    <property type="match status" value="1"/>
</dbReference>
<name>A0AAN9TMM6_9HEMI</name>
<dbReference type="Pfam" id="PF22379">
    <property type="entry name" value="OB_MCM10"/>
    <property type="match status" value="1"/>
</dbReference>
<feature type="compositionally biased region" description="Polar residues" evidence="9">
    <location>
        <begin position="41"/>
        <end position="54"/>
    </location>
</feature>
<evidence type="ECO:0000256" key="8">
    <source>
        <dbReference type="ARBA" id="ARBA00023242"/>
    </source>
</evidence>
<evidence type="ECO:0000256" key="4">
    <source>
        <dbReference type="ARBA" id="ARBA00022705"/>
    </source>
</evidence>
<feature type="region of interest" description="Disordered" evidence="9">
    <location>
        <begin position="100"/>
        <end position="124"/>
    </location>
</feature>
<keyword evidence="6" id="KW-0863">Zinc-finger</keyword>
<feature type="region of interest" description="Disordered" evidence="9">
    <location>
        <begin position="33"/>
        <end position="54"/>
    </location>
</feature>
<keyword evidence="4" id="KW-0235">DNA replication</keyword>
<evidence type="ECO:0000256" key="7">
    <source>
        <dbReference type="ARBA" id="ARBA00022833"/>
    </source>
</evidence>
<keyword evidence="12" id="KW-1185">Reference proteome</keyword>
<evidence type="ECO:0000313" key="11">
    <source>
        <dbReference type="EMBL" id="KAK7598153.1"/>
    </source>
</evidence>
<feature type="compositionally biased region" description="Basic and acidic residues" evidence="9">
    <location>
        <begin position="380"/>
        <end position="389"/>
    </location>
</feature>
<dbReference type="AlphaFoldDB" id="A0AAN9TMM6"/>
<evidence type="ECO:0000259" key="10">
    <source>
        <dbReference type="SMART" id="SM01280"/>
    </source>
</evidence>
<feature type="compositionally biased region" description="Basic and acidic residues" evidence="9">
    <location>
        <begin position="606"/>
        <end position="623"/>
    </location>
</feature>
<feature type="region of interest" description="Disordered" evidence="9">
    <location>
        <begin position="673"/>
        <end position="708"/>
    </location>
</feature>
<feature type="compositionally biased region" description="Polar residues" evidence="9">
    <location>
        <begin position="440"/>
        <end position="451"/>
    </location>
</feature>